<dbReference type="InterPro" id="IPR007511">
    <property type="entry name" value="DUF501"/>
</dbReference>
<comment type="caution">
    <text evidence="1">The sequence shown here is derived from an EMBL/GenBank/DDBJ whole genome shotgun (WGS) entry which is preliminary data.</text>
</comment>
<proteinExistence type="predicted"/>
<gene>
    <name evidence="1" type="ORF">THRCLA_00165</name>
</gene>
<evidence type="ECO:0000313" key="1">
    <source>
        <dbReference type="EMBL" id="OQS07832.1"/>
    </source>
</evidence>
<protein>
    <recommendedName>
        <fullName evidence="3">DUF501 domain-containing protein</fullName>
    </recommendedName>
</protein>
<reference evidence="1 2" key="1">
    <citation type="journal article" date="2014" name="Genome Biol. Evol.">
        <title>The secreted proteins of Achlya hypogyna and Thraustotheca clavata identify the ancestral oomycete secretome and reveal gene acquisitions by horizontal gene transfer.</title>
        <authorList>
            <person name="Misner I."/>
            <person name="Blouin N."/>
            <person name="Leonard G."/>
            <person name="Richards T.A."/>
            <person name="Lane C.E."/>
        </authorList>
    </citation>
    <scope>NUCLEOTIDE SEQUENCE [LARGE SCALE GENOMIC DNA]</scope>
    <source>
        <strain evidence="1 2">ATCC 34112</strain>
    </source>
</reference>
<keyword evidence="2" id="KW-1185">Reference proteome</keyword>
<dbReference type="AlphaFoldDB" id="A0A1W0AC20"/>
<organism evidence="1 2">
    <name type="scientific">Thraustotheca clavata</name>
    <dbReference type="NCBI Taxonomy" id="74557"/>
    <lineage>
        <taxon>Eukaryota</taxon>
        <taxon>Sar</taxon>
        <taxon>Stramenopiles</taxon>
        <taxon>Oomycota</taxon>
        <taxon>Saprolegniomycetes</taxon>
        <taxon>Saprolegniales</taxon>
        <taxon>Achlyaceae</taxon>
        <taxon>Thraustotheca</taxon>
    </lineage>
</organism>
<dbReference type="Proteomes" id="UP000243217">
    <property type="component" value="Unassembled WGS sequence"/>
</dbReference>
<dbReference type="Pfam" id="PF04417">
    <property type="entry name" value="DUF501"/>
    <property type="match status" value="1"/>
</dbReference>
<dbReference type="EMBL" id="JNBS01000055">
    <property type="protein sequence ID" value="OQS07832.1"/>
    <property type="molecule type" value="Genomic_DNA"/>
</dbReference>
<accession>A0A1W0AC20</accession>
<name>A0A1W0AC20_9STRA</name>
<evidence type="ECO:0000313" key="2">
    <source>
        <dbReference type="Proteomes" id="UP000243217"/>
    </source>
</evidence>
<sequence length="221" mass="25304">MEDEHHVFLDLGEVAHEPMEEPLKDTYECEGVACEVKDKLTLLALERNLGSVPNNLIRVVATHENAQHCNEPAVLLLYPLRNCMDAYKKHHRAYIEPFPTTYWLASTELKEKVSILEGMGFVEIFTDRLVANPQYAKEMEDAHQSYADFRWSLLTPRDIQVIKAKQWEHAIKDVGIAGIRNRASVKCLHTHYAHYLATKSNLVGKWVHEALMDLKATAVIE</sequence>
<dbReference type="PANTHER" id="PTHR37163">
    <property type="entry name" value="CONSERVED PROTEIN"/>
    <property type="match status" value="1"/>
</dbReference>
<evidence type="ECO:0008006" key="3">
    <source>
        <dbReference type="Google" id="ProtNLM"/>
    </source>
</evidence>
<dbReference type="OrthoDB" id="46395at2759"/>
<dbReference type="PANTHER" id="PTHR37163:SF1">
    <property type="entry name" value="DUF501 DOMAIN-CONTAINING PROTEIN"/>
    <property type="match status" value="1"/>
</dbReference>